<dbReference type="PATRIC" id="fig|454.4.peg.261"/>
<dbReference type="AlphaFoldDB" id="A0A0W0WNH8"/>
<accession>A0A0W0WNH8</accession>
<proteinExistence type="predicted"/>
<dbReference type="Proteomes" id="UP000054761">
    <property type="component" value="Unassembled WGS sequence"/>
</dbReference>
<keyword evidence="2" id="KW-1185">Reference proteome</keyword>
<dbReference type="STRING" id="454.Lisr_0249"/>
<dbReference type="EMBL" id="LNYH01000006">
    <property type="protein sequence ID" value="KTD33881.1"/>
    <property type="molecule type" value="Genomic_DNA"/>
</dbReference>
<evidence type="ECO:0000313" key="1">
    <source>
        <dbReference type="EMBL" id="KTD33881.1"/>
    </source>
</evidence>
<reference evidence="1 2" key="1">
    <citation type="submission" date="2015-11" db="EMBL/GenBank/DDBJ databases">
        <title>Genomic analysis of 38 Legionella species identifies large and diverse effector repertoires.</title>
        <authorList>
            <person name="Burstein D."/>
            <person name="Amaro F."/>
            <person name="Zusman T."/>
            <person name="Lifshitz Z."/>
            <person name="Cohen O."/>
            <person name="Gilbert J.A."/>
            <person name="Pupko T."/>
            <person name="Shuman H.A."/>
            <person name="Segal G."/>
        </authorList>
    </citation>
    <scope>NUCLEOTIDE SEQUENCE [LARGE SCALE GENOMIC DNA]</scope>
    <source>
        <strain evidence="1 2">Bercovier 4</strain>
    </source>
</reference>
<sequence>MQEKIETIRPHALQNLKINEMEIVAKIREIVGTPADPKVRVSRKDLNLDNDYFIHLDIGGEGYNEHMGYFSGFTTSINVNATEYQSNAYGMRIPNLVRLKSWFTNPSYPFSDGFADYITMQNAPLTSKNIDEIARCIRPGGVVELWISEDWKKEIERLARKLHSEPEFGIEDEFKGSTGSIKVRIRSQISLDLEMSAEDVISSSKANNEPNSHQQQLKLQYSALTVTFFNSIYRNLHQKKITYPTSETETPGLSERTL</sequence>
<evidence type="ECO:0000313" key="2">
    <source>
        <dbReference type="Proteomes" id="UP000054761"/>
    </source>
</evidence>
<organism evidence="1 2">
    <name type="scientific">Legionella israelensis</name>
    <dbReference type="NCBI Taxonomy" id="454"/>
    <lineage>
        <taxon>Bacteria</taxon>
        <taxon>Pseudomonadati</taxon>
        <taxon>Pseudomonadota</taxon>
        <taxon>Gammaproteobacteria</taxon>
        <taxon>Legionellales</taxon>
        <taxon>Legionellaceae</taxon>
        <taxon>Legionella</taxon>
    </lineage>
</organism>
<comment type="caution">
    <text evidence="1">The sequence shown here is derived from an EMBL/GenBank/DDBJ whole genome shotgun (WGS) entry which is preliminary data.</text>
</comment>
<name>A0A0W0WNH8_9GAMM</name>
<protein>
    <submittedName>
        <fullName evidence="1">Uncharacterized protein</fullName>
    </submittedName>
</protein>
<dbReference type="RefSeq" id="WP_058500640.1">
    <property type="nucleotide sequence ID" value="NZ_CAAAJA010000004.1"/>
</dbReference>
<gene>
    <name evidence="1" type="ORF">Lisr_0249</name>
</gene>